<feature type="compositionally biased region" description="Basic and acidic residues" evidence="5">
    <location>
        <begin position="443"/>
        <end position="464"/>
    </location>
</feature>
<feature type="compositionally biased region" description="Low complexity" evidence="5">
    <location>
        <begin position="509"/>
        <end position="529"/>
    </location>
</feature>
<evidence type="ECO:0000313" key="8">
    <source>
        <dbReference type="RefSeq" id="XP_032809521.1"/>
    </source>
</evidence>
<dbReference type="PANTHER" id="PTHR10856:SF2">
    <property type="entry name" value="CORONIN-2A"/>
    <property type="match status" value="1"/>
</dbReference>
<dbReference type="Pfam" id="PF16300">
    <property type="entry name" value="WD40_4"/>
    <property type="match status" value="1"/>
</dbReference>
<sequence length="577" mass="64181">MSWRPQYRSSKFRHVFGRPAKHCYDSVPITRSVHDNHFCAVNPRFLAVVTECAGGGAFLVLPLQQTGKVDPHYPRVCGHQAIVLDIKWSPFNDFIIASASDDATVRVWEIPEGGLHQQLTEPLATLRGHSRRVSLIEWHPVASGLLFSTGYDCKVLLWDVEKRTAVRSFDCHGDIVLSMSFDCAGNVMATACKDKSMRVIDARTGAVLKHRDGTPHRAQKVVVLGDTKMLASTGISWSNQRQIAVWHQEDLSKPLVALDLDGISGLLFLFFDSDTRMLFVVGKGDTTIRYYEISTEKPFLHFLGEYHSHQPQKGMGMMPKRGVDTAVCEVFRFYKLIVPKGTIEPISMIVPRRSEAYQEDIYPLTAGPQPALSADEWLSGVNKGPMLVSLKDGALDASTSVVVAPGRPDLSAATAAGVPREAAQAQRSFLRHMDPVVVNGHEGANDSNDKLDGKHRPPPDDDRLRQQEQEIRNLRSQLAIRDARIRQLELELRNLHNSASRAVVHQHQRYQQQHQQQAQQQHQQQAQQQQQQQQAQFPLATVGAQVAAPLFLTPADASARHPVLARFNSAASSHSSA</sequence>
<protein>
    <recommendedName>
        <fullName evidence="4">Coronin</fullName>
    </recommendedName>
</protein>
<name>A0AAJ7T393_PETMA</name>
<organism evidence="7 8">
    <name type="scientific">Petromyzon marinus</name>
    <name type="common">Sea lamprey</name>
    <dbReference type="NCBI Taxonomy" id="7757"/>
    <lineage>
        <taxon>Eukaryota</taxon>
        <taxon>Metazoa</taxon>
        <taxon>Chordata</taxon>
        <taxon>Craniata</taxon>
        <taxon>Vertebrata</taxon>
        <taxon>Cyclostomata</taxon>
        <taxon>Hyperoartia</taxon>
        <taxon>Petromyzontiformes</taxon>
        <taxon>Petromyzontidae</taxon>
        <taxon>Petromyzon</taxon>
    </lineage>
</organism>
<dbReference type="PROSITE" id="PS50082">
    <property type="entry name" value="WD_REPEATS_2"/>
    <property type="match status" value="2"/>
</dbReference>
<feature type="domain" description="DUF1899" evidence="6">
    <location>
        <begin position="5"/>
        <end position="67"/>
    </location>
</feature>
<evidence type="ECO:0000313" key="7">
    <source>
        <dbReference type="Proteomes" id="UP001318040"/>
    </source>
</evidence>
<dbReference type="SMART" id="SM01167">
    <property type="entry name" value="DUF1900"/>
    <property type="match status" value="1"/>
</dbReference>
<dbReference type="Proteomes" id="UP001318040">
    <property type="component" value="Chromosome 13"/>
</dbReference>
<dbReference type="PANTHER" id="PTHR10856">
    <property type="entry name" value="CORONIN"/>
    <property type="match status" value="1"/>
</dbReference>
<dbReference type="InterPro" id="IPR015048">
    <property type="entry name" value="DUF1899"/>
</dbReference>
<dbReference type="KEGG" id="pmrn:116942072"/>
<dbReference type="RefSeq" id="XP_032809521.1">
    <property type="nucleotide sequence ID" value="XM_032953630.1"/>
</dbReference>
<comment type="similarity">
    <text evidence="4">Belongs to the WD repeat coronin family.</text>
</comment>
<evidence type="ECO:0000256" key="2">
    <source>
        <dbReference type="ARBA" id="ARBA00022737"/>
    </source>
</evidence>
<evidence type="ECO:0000259" key="6">
    <source>
        <dbReference type="SMART" id="SM01166"/>
    </source>
</evidence>
<proteinExistence type="inferred from homology"/>
<keyword evidence="7" id="KW-1185">Reference proteome</keyword>
<dbReference type="InterPro" id="IPR001680">
    <property type="entry name" value="WD40_rpt"/>
</dbReference>
<feature type="region of interest" description="Disordered" evidence="5">
    <location>
        <begin position="438"/>
        <end position="464"/>
    </location>
</feature>
<keyword evidence="1 3" id="KW-0853">WD repeat</keyword>
<evidence type="ECO:0000256" key="4">
    <source>
        <dbReference type="RuleBase" id="RU280818"/>
    </source>
</evidence>
<accession>A0AAJ7T393</accession>
<feature type="repeat" description="WD" evidence="3">
    <location>
        <begin position="126"/>
        <end position="168"/>
    </location>
</feature>
<dbReference type="InterPro" id="IPR015943">
    <property type="entry name" value="WD40/YVTN_repeat-like_dom_sf"/>
</dbReference>
<dbReference type="GO" id="GO:0051015">
    <property type="term" value="F:actin filament binding"/>
    <property type="evidence" value="ECO:0007669"/>
    <property type="project" value="TreeGrafter"/>
</dbReference>
<dbReference type="AlphaFoldDB" id="A0AAJ7T393"/>
<evidence type="ECO:0000256" key="5">
    <source>
        <dbReference type="SAM" id="MobiDB-lite"/>
    </source>
</evidence>
<reference evidence="8" key="1">
    <citation type="submission" date="2025-08" db="UniProtKB">
        <authorList>
            <consortium name="RefSeq"/>
        </authorList>
    </citation>
    <scope>IDENTIFICATION</scope>
    <source>
        <tissue evidence="8">Sperm</tissue>
    </source>
</reference>
<dbReference type="Pfam" id="PF00400">
    <property type="entry name" value="WD40"/>
    <property type="match status" value="3"/>
</dbReference>
<evidence type="ECO:0000256" key="1">
    <source>
        <dbReference type="ARBA" id="ARBA00022574"/>
    </source>
</evidence>
<dbReference type="Gene3D" id="2.130.10.10">
    <property type="entry name" value="YVTN repeat-like/Quinoprotein amine dehydrogenase"/>
    <property type="match status" value="1"/>
</dbReference>
<dbReference type="Pfam" id="PF08953">
    <property type="entry name" value="DUF1899"/>
    <property type="match status" value="1"/>
</dbReference>
<dbReference type="InterPro" id="IPR015505">
    <property type="entry name" value="Coronin"/>
</dbReference>
<dbReference type="PROSITE" id="PS50294">
    <property type="entry name" value="WD_REPEATS_REGION"/>
    <property type="match status" value="2"/>
</dbReference>
<dbReference type="InterPro" id="IPR019775">
    <property type="entry name" value="WD40_repeat_CS"/>
</dbReference>
<dbReference type="SMART" id="SM01166">
    <property type="entry name" value="DUF1899"/>
    <property type="match status" value="1"/>
</dbReference>
<dbReference type="SMART" id="SM00320">
    <property type="entry name" value="WD40"/>
    <property type="match status" value="3"/>
</dbReference>
<dbReference type="PROSITE" id="PS00678">
    <property type="entry name" value="WD_REPEATS_1"/>
    <property type="match status" value="2"/>
</dbReference>
<evidence type="ECO:0000256" key="3">
    <source>
        <dbReference type="PROSITE-ProRule" id="PRU00221"/>
    </source>
</evidence>
<feature type="repeat" description="WD" evidence="3">
    <location>
        <begin position="76"/>
        <end position="118"/>
    </location>
</feature>
<dbReference type="InterPro" id="IPR036322">
    <property type="entry name" value="WD40_repeat_dom_sf"/>
</dbReference>
<feature type="region of interest" description="Disordered" evidence="5">
    <location>
        <begin position="501"/>
        <end position="529"/>
    </location>
</feature>
<keyword evidence="2 4" id="KW-0677">Repeat</keyword>
<dbReference type="SUPFAM" id="SSF50978">
    <property type="entry name" value="WD40 repeat-like"/>
    <property type="match status" value="1"/>
</dbReference>
<gene>
    <name evidence="8" type="primary">LOC116942072</name>
</gene>